<keyword evidence="2" id="KW-0677">Repeat</keyword>
<proteinExistence type="predicted"/>
<dbReference type="SUPFAM" id="SSF52047">
    <property type="entry name" value="RNI-like"/>
    <property type="match status" value="1"/>
</dbReference>
<organism evidence="3 4">
    <name type="scientific">Callorhinchus milii</name>
    <name type="common">Ghost shark</name>
    <dbReference type="NCBI Taxonomy" id="7868"/>
    <lineage>
        <taxon>Eukaryota</taxon>
        <taxon>Metazoa</taxon>
        <taxon>Chordata</taxon>
        <taxon>Craniata</taxon>
        <taxon>Vertebrata</taxon>
        <taxon>Chondrichthyes</taxon>
        <taxon>Holocephali</taxon>
        <taxon>Chimaeriformes</taxon>
        <taxon>Callorhinchidae</taxon>
        <taxon>Callorhinchus</taxon>
    </lineage>
</organism>
<dbReference type="PANTHER" id="PTHR45712">
    <property type="entry name" value="AGAP008170-PA"/>
    <property type="match status" value="1"/>
</dbReference>
<evidence type="ECO:0000256" key="1">
    <source>
        <dbReference type="ARBA" id="ARBA00022614"/>
    </source>
</evidence>
<dbReference type="InterPro" id="IPR032675">
    <property type="entry name" value="LRR_dom_sf"/>
</dbReference>
<dbReference type="PANTHER" id="PTHR45712:SF31">
    <property type="entry name" value="PODOCAN"/>
    <property type="match status" value="1"/>
</dbReference>
<evidence type="ECO:0000256" key="2">
    <source>
        <dbReference type="ARBA" id="ARBA00022737"/>
    </source>
</evidence>
<dbReference type="PROSITE" id="PS51450">
    <property type="entry name" value="LRR"/>
    <property type="match status" value="2"/>
</dbReference>
<keyword evidence="1" id="KW-0433">Leucine-rich repeat</keyword>
<sequence>LSHNNLTEIPEGLPPSLLILHLGRNRIAGVREGSLSAARGLQYLLLHNNRLTADGIQPGAFDKLRHLHTLHVFGNRLSRVPPNLPRRLRSLMLLHNRIESLGPSDFVNGYFLSELNLSYNLLRSARVHRLAFRKLRRLRSLDLSGNRLTLLPLGLPSGLQDLRAQHNHISRLSPRRLAGLHALGQLHLDHNSLTIAGLAPGSWQELSSLKLLDLGYNQLSYVPPDLPENLENLYLQHNRIVTITPDSFISTPNLRVLLLRSNRLTVVGTAQAAFSSLHQLQVLDLTGNPEHISIRLDSTTWAPGNGTARGHSPPR</sequence>
<protein>
    <submittedName>
        <fullName evidence="3">Podocan-like protein 1</fullName>
    </submittedName>
</protein>
<dbReference type="InterPro" id="IPR001611">
    <property type="entry name" value="Leu-rich_rpt"/>
</dbReference>
<dbReference type="Proteomes" id="UP000314986">
    <property type="component" value="Unassembled WGS sequence"/>
</dbReference>
<reference evidence="4" key="2">
    <citation type="journal article" date="2007" name="PLoS Biol.">
        <title>Survey sequencing and comparative analysis of the elephant shark (Callorhinchus milii) genome.</title>
        <authorList>
            <person name="Venkatesh B."/>
            <person name="Kirkness E.F."/>
            <person name="Loh Y.H."/>
            <person name="Halpern A.L."/>
            <person name="Lee A.P."/>
            <person name="Johnson J."/>
            <person name="Dandona N."/>
            <person name="Viswanathan L.D."/>
            <person name="Tay A."/>
            <person name="Venter J.C."/>
            <person name="Strausberg R.L."/>
            <person name="Brenner S."/>
        </authorList>
    </citation>
    <scope>NUCLEOTIDE SEQUENCE [LARGE SCALE GENOMIC DNA]</scope>
</reference>
<dbReference type="GO" id="GO:0005615">
    <property type="term" value="C:extracellular space"/>
    <property type="evidence" value="ECO:0007669"/>
    <property type="project" value="TreeGrafter"/>
</dbReference>
<dbReference type="Ensembl" id="ENSCMIT00000000491.1">
    <property type="protein sequence ID" value="ENSCMIP00000000453.1"/>
    <property type="gene ID" value="ENSCMIG00000000325.1"/>
</dbReference>
<accession>A0A4W3GBA1</accession>
<name>A0A4W3GBA1_CALMI</name>
<reference evidence="3" key="4">
    <citation type="submission" date="2025-08" db="UniProtKB">
        <authorList>
            <consortium name="Ensembl"/>
        </authorList>
    </citation>
    <scope>IDENTIFICATION</scope>
</reference>
<reference evidence="4" key="3">
    <citation type="journal article" date="2014" name="Nature">
        <title>Elephant shark genome provides unique insights into gnathostome evolution.</title>
        <authorList>
            <consortium name="International Elephant Shark Genome Sequencing Consortium"/>
            <person name="Venkatesh B."/>
            <person name="Lee A.P."/>
            <person name="Ravi V."/>
            <person name="Maurya A.K."/>
            <person name="Lian M.M."/>
            <person name="Swann J.B."/>
            <person name="Ohta Y."/>
            <person name="Flajnik M.F."/>
            <person name="Sutoh Y."/>
            <person name="Kasahara M."/>
            <person name="Hoon S."/>
            <person name="Gangu V."/>
            <person name="Roy S.W."/>
            <person name="Irimia M."/>
            <person name="Korzh V."/>
            <person name="Kondrychyn I."/>
            <person name="Lim Z.W."/>
            <person name="Tay B.H."/>
            <person name="Tohari S."/>
            <person name="Kong K.W."/>
            <person name="Ho S."/>
            <person name="Lorente-Galdos B."/>
            <person name="Quilez J."/>
            <person name="Marques-Bonet T."/>
            <person name="Raney B.J."/>
            <person name="Ingham P.W."/>
            <person name="Tay A."/>
            <person name="Hillier L.W."/>
            <person name="Minx P."/>
            <person name="Boehm T."/>
            <person name="Wilson R.K."/>
            <person name="Brenner S."/>
            <person name="Warren W.C."/>
        </authorList>
    </citation>
    <scope>NUCLEOTIDE SEQUENCE [LARGE SCALE GENOMIC DNA]</scope>
</reference>
<dbReference type="SMART" id="SM00369">
    <property type="entry name" value="LRR_TYP"/>
    <property type="match status" value="8"/>
</dbReference>
<dbReference type="GeneTree" id="ENSGT00940000166374"/>
<dbReference type="STRING" id="7868.ENSCMIP00000000453"/>
<reference evidence="4" key="1">
    <citation type="journal article" date="2006" name="Science">
        <title>Ancient noncoding elements conserved in the human genome.</title>
        <authorList>
            <person name="Venkatesh B."/>
            <person name="Kirkness E.F."/>
            <person name="Loh Y.H."/>
            <person name="Halpern A.L."/>
            <person name="Lee A.P."/>
            <person name="Johnson J."/>
            <person name="Dandona N."/>
            <person name="Viswanathan L.D."/>
            <person name="Tay A."/>
            <person name="Venter J.C."/>
            <person name="Strausberg R.L."/>
            <person name="Brenner S."/>
        </authorList>
    </citation>
    <scope>NUCLEOTIDE SEQUENCE [LARGE SCALE GENOMIC DNA]</scope>
</reference>
<dbReference type="Gene3D" id="3.80.10.10">
    <property type="entry name" value="Ribonuclease Inhibitor"/>
    <property type="match status" value="2"/>
</dbReference>
<evidence type="ECO:0000313" key="3">
    <source>
        <dbReference type="Ensembl" id="ENSCMIP00000000453.1"/>
    </source>
</evidence>
<dbReference type="PRINTS" id="PR00019">
    <property type="entry name" value="LEURICHRPT"/>
</dbReference>
<dbReference type="OMA" id="PEHISIR"/>
<keyword evidence="4" id="KW-1185">Reference proteome</keyword>
<reference evidence="3" key="5">
    <citation type="submission" date="2025-09" db="UniProtKB">
        <authorList>
            <consortium name="Ensembl"/>
        </authorList>
    </citation>
    <scope>IDENTIFICATION</scope>
</reference>
<dbReference type="InterPro" id="IPR050333">
    <property type="entry name" value="SLRP"/>
</dbReference>
<dbReference type="Pfam" id="PF13855">
    <property type="entry name" value="LRR_8"/>
    <property type="match status" value="3"/>
</dbReference>
<dbReference type="InterPro" id="IPR003591">
    <property type="entry name" value="Leu-rich_rpt_typical-subtyp"/>
</dbReference>
<dbReference type="InParanoid" id="A0A4W3GBA1"/>
<dbReference type="AlphaFoldDB" id="A0A4W3GBA1"/>
<evidence type="ECO:0000313" key="4">
    <source>
        <dbReference type="Proteomes" id="UP000314986"/>
    </source>
</evidence>